<keyword evidence="2" id="KW-1185">Reference proteome</keyword>
<comment type="caution">
    <text evidence="1">The sequence shown here is derived from an EMBL/GenBank/DDBJ whole genome shotgun (WGS) entry which is preliminary data.</text>
</comment>
<dbReference type="GO" id="GO:0006352">
    <property type="term" value="P:DNA-templated transcription initiation"/>
    <property type="evidence" value="ECO:0007669"/>
    <property type="project" value="InterPro"/>
</dbReference>
<proteinExistence type="predicted"/>
<organism evidence="1 2">
    <name type="scientific">Dictyobacter kobayashii</name>
    <dbReference type="NCBI Taxonomy" id="2014872"/>
    <lineage>
        <taxon>Bacteria</taxon>
        <taxon>Bacillati</taxon>
        <taxon>Chloroflexota</taxon>
        <taxon>Ktedonobacteria</taxon>
        <taxon>Ktedonobacterales</taxon>
        <taxon>Dictyobacteraceae</taxon>
        <taxon>Dictyobacter</taxon>
    </lineage>
</organism>
<sequence>MAVYRPIVHTNDRQTVSDRVWMELYTTLRPYILGWVYSSGVTSWHGQEHDIADDILQEAVIRTLKYTRLVENGIGMPIHSMTCFGRTVAHNHFRDLRRRELRLIRPTSQDGEVSYLLSNGDDVDPSEIALDSLMRISVLMTLARIIVDFPAKQRTALLTDLANHADLSGETSQLQTAFMSVGIDLREYRRALSGDPLERSRHAASLSMAYKRLRQTFQLNEQDFA</sequence>
<evidence type="ECO:0000313" key="1">
    <source>
        <dbReference type="EMBL" id="GCE18130.1"/>
    </source>
</evidence>
<gene>
    <name evidence="1" type="ORF">KDK_19300</name>
</gene>
<dbReference type="AlphaFoldDB" id="A0A402AG77"/>
<evidence type="ECO:0000313" key="2">
    <source>
        <dbReference type="Proteomes" id="UP000287188"/>
    </source>
</evidence>
<dbReference type="OrthoDB" id="151614at2"/>
<protein>
    <submittedName>
        <fullName evidence="1">Uncharacterized protein</fullName>
    </submittedName>
</protein>
<dbReference type="GO" id="GO:0003700">
    <property type="term" value="F:DNA-binding transcription factor activity"/>
    <property type="evidence" value="ECO:0007669"/>
    <property type="project" value="InterPro"/>
</dbReference>
<dbReference type="EMBL" id="BIFS01000001">
    <property type="protein sequence ID" value="GCE18130.1"/>
    <property type="molecule type" value="Genomic_DNA"/>
</dbReference>
<dbReference type="SUPFAM" id="SSF88946">
    <property type="entry name" value="Sigma2 domain of RNA polymerase sigma factors"/>
    <property type="match status" value="1"/>
</dbReference>
<dbReference type="Gene3D" id="1.10.1740.10">
    <property type="match status" value="1"/>
</dbReference>
<name>A0A402AG77_9CHLR</name>
<dbReference type="Proteomes" id="UP000287188">
    <property type="component" value="Unassembled WGS sequence"/>
</dbReference>
<reference evidence="2" key="1">
    <citation type="submission" date="2018-12" db="EMBL/GenBank/DDBJ databases">
        <title>Tengunoibacter tsumagoiensis gen. nov., sp. nov., Dictyobacter kobayashii sp. nov., D. alpinus sp. nov., and D. joshuensis sp. nov. and description of Dictyobacteraceae fam. nov. within the order Ktedonobacterales isolated from Tengu-no-mugimeshi.</title>
        <authorList>
            <person name="Wang C.M."/>
            <person name="Zheng Y."/>
            <person name="Sakai Y."/>
            <person name="Toyoda A."/>
            <person name="Minakuchi Y."/>
            <person name="Abe K."/>
            <person name="Yokota A."/>
            <person name="Yabe S."/>
        </authorList>
    </citation>
    <scope>NUCLEOTIDE SEQUENCE [LARGE SCALE GENOMIC DNA]</scope>
    <source>
        <strain evidence="2">Uno11</strain>
    </source>
</reference>
<dbReference type="InterPro" id="IPR013325">
    <property type="entry name" value="RNA_pol_sigma_r2"/>
</dbReference>
<accession>A0A402AG77</accession>
<dbReference type="RefSeq" id="WP_126549716.1">
    <property type="nucleotide sequence ID" value="NZ_BIFS01000001.1"/>
</dbReference>